<evidence type="ECO:0000313" key="1">
    <source>
        <dbReference type="EMBL" id="VDK39759.1"/>
    </source>
</evidence>
<name>A0A183D442_9BILA</name>
<keyword evidence="2" id="KW-1185">Reference proteome</keyword>
<dbReference type="Proteomes" id="UP000271098">
    <property type="component" value="Unassembled WGS sequence"/>
</dbReference>
<proteinExistence type="predicted"/>
<dbReference type="EMBL" id="UYRT01006002">
    <property type="protein sequence ID" value="VDK39759.1"/>
    <property type="molecule type" value="Genomic_DNA"/>
</dbReference>
<dbReference type="AlphaFoldDB" id="A0A183D442"/>
<dbReference type="OrthoDB" id="5849750at2759"/>
<sequence length="161" mass="17058">MRFLDNQILLRNANKTVVGNYDYGLPMSTSQAAAAASSVGTGTSLAGVTTSRKVGIQQASAVVKVDSMQQAVSNSFSILKKSDPTRFNKYVLSGVDEKTVEQATAAAAAHGNLSAANGVQRILVDPDKPSAAYASYVEQVRNQATFALRGALFIKFMNTYS</sequence>
<organism evidence="3">
    <name type="scientific">Gongylonema pulchrum</name>
    <dbReference type="NCBI Taxonomy" id="637853"/>
    <lineage>
        <taxon>Eukaryota</taxon>
        <taxon>Metazoa</taxon>
        <taxon>Ecdysozoa</taxon>
        <taxon>Nematoda</taxon>
        <taxon>Chromadorea</taxon>
        <taxon>Rhabditida</taxon>
        <taxon>Spirurina</taxon>
        <taxon>Spiruromorpha</taxon>
        <taxon>Spiruroidea</taxon>
        <taxon>Gongylonematidae</taxon>
        <taxon>Gongylonema</taxon>
    </lineage>
</organism>
<reference evidence="3" key="1">
    <citation type="submission" date="2016-06" db="UniProtKB">
        <authorList>
            <consortium name="WormBaseParasite"/>
        </authorList>
    </citation>
    <scope>IDENTIFICATION</scope>
</reference>
<accession>A0A183D442</accession>
<protein>
    <submittedName>
        <fullName evidence="3">DM5 domain-containing protein</fullName>
    </submittedName>
</protein>
<evidence type="ECO:0000313" key="3">
    <source>
        <dbReference type="WBParaSite" id="GPUH_0000348901-mRNA-1"/>
    </source>
</evidence>
<evidence type="ECO:0000313" key="2">
    <source>
        <dbReference type="Proteomes" id="UP000271098"/>
    </source>
</evidence>
<gene>
    <name evidence="1" type="ORF">GPUH_LOCUS3485</name>
</gene>
<reference evidence="1 2" key="2">
    <citation type="submission" date="2018-11" db="EMBL/GenBank/DDBJ databases">
        <authorList>
            <consortium name="Pathogen Informatics"/>
        </authorList>
    </citation>
    <scope>NUCLEOTIDE SEQUENCE [LARGE SCALE GENOMIC DNA]</scope>
</reference>
<dbReference type="WBParaSite" id="GPUH_0000348901-mRNA-1">
    <property type="protein sequence ID" value="GPUH_0000348901-mRNA-1"/>
    <property type="gene ID" value="GPUH_0000348901"/>
</dbReference>